<evidence type="ECO:0000313" key="1">
    <source>
        <dbReference type="EMBL" id="SVC82998.1"/>
    </source>
</evidence>
<sequence length="45" mass="5134">VSRRLERQSLIRNINSVPIQQDISNLPEGGILTKRVLQVSDGNYR</sequence>
<protein>
    <submittedName>
        <fullName evidence="1">Uncharacterized protein</fullName>
    </submittedName>
</protein>
<dbReference type="EMBL" id="UINC01113410">
    <property type="protein sequence ID" value="SVC82998.1"/>
    <property type="molecule type" value="Genomic_DNA"/>
</dbReference>
<accession>A0A382QDH1</accession>
<organism evidence="1">
    <name type="scientific">marine metagenome</name>
    <dbReference type="NCBI Taxonomy" id="408172"/>
    <lineage>
        <taxon>unclassified sequences</taxon>
        <taxon>metagenomes</taxon>
        <taxon>ecological metagenomes</taxon>
    </lineage>
</organism>
<feature type="non-terminal residue" evidence="1">
    <location>
        <position position="45"/>
    </location>
</feature>
<name>A0A382QDH1_9ZZZZ</name>
<feature type="non-terminal residue" evidence="1">
    <location>
        <position position="1"/>
    </location>
</feature>
<proteinExistence type="predicted"/>
<reference evidence="1" key="1">
    <citation type="submission" date="2018-05" db="EMBL/GenBank/DDBJ databases">
        <authorList>
            <person name="Lanie J.A."/>
            <person name="Ng W.-L."/>
            <person name="Kazmierczak K.M."/>
            <person name="Andrzejewski T.M."/>
            <person name="Davidsen T.M."/>
            <person name="Wayne K.J."/>
            <person name="Tettelin H."/>
            <person name="Glass J.I."/>
            <person name="Rusch D."/>
            <person name="Podicherti R."/>
            <person name="Tsui H.-C.T."/>
            <person name="Winkler M.E."/>
        </authorList>
    </citation>
    <scope>NUCLEOTIDE SEQUENCE</scope>
</reference>
<gene>
    <name evidence="1" type="ORF">METZ01_LOCUS335852</name>
</gene>
<dbReference type="AlphaFoldDB" id="A0A382QDH1"/>